<dbReference type="PROSITE" id="PS51128">
    <property type="entry name" value="ZF_DKSA_2"/>
    <property type="match status" value="1"/>
</dbReference>
<keyword evidence="2" id="KW-0863">Zinc-finger</keyword>
<evidence type="ECO:0000259" key="5">
    <source>
        <dbReference type="Pfam" id="PF01258"/>
    </source>
</evidence>
<evidence type="ECO:0000313" key="6">
    <source>
        <dbReference type="EMBL" id="QEG24560.1"/>
    </source>
</evidence>
<reference evidence="6 7" key="1">
    <citation type="submission" date="2019-08" db="EMBL/GenBank/DDBJ databases">
        <title>Deep-cultivation of Planctomycetes and their phenomic and genomic characterization uncovers novel biology.</title>
        <authorList>
            <person name="Wiegand S."/>
            <person name="Jogler M."/>
            <person name="Boedeker C."/>
            <person name="Pinto D."/>
            <person name="Vollmers J."/>
            <person name="Rivas-Marin E."/>
            <person name="Kohn T."/>
            <person name="Peeters S.H."/>
            <person name="Heuer A."/>
            <person name="Rast P."/>
            <person name="Oberbeckmann S."/>
            <person name="Bunk B."/>
            <person name="Jeske O."/>
            <person name="Meyerdierks A."/>
            <person name="Storesund J.E."/>
            <person name="Kallscheuer N."/>
            <person name="Luecker S."/>
            <person name="Lage O.M."/>
            <person name="Pohl T."/>
            <person name="Merkel B.J."/>
            <person name="Hornburger P."/>
            <person name="Mueller R.-W."/>
            <person name="Bruemmer F."/>
            <person name="Labrenz M."/>
            <person name="Spormann A.M."/>
            <person name="Op den Camp H."/>
            <person name="Overmann J."/>
            <person name="Amann R."/>
            <person name="Jetten M.S.M."/>
            <person name="Mascher T."/>
            <person name="Medema M.H."/>
            <person name="Devos D.P."/>
            <person name="Kaster A.-K."/>
            <person name="Ovreas L."/>
            <person name="Rohde M."/>
            <person name="Galperin M.Y."/>
            <person name="Jogler C."/>
        </authorList>
    </citation>
    <scope>NUCLEOTIDE SEQUENCE [LARGE SCALE GENOMIC DNA]</scope>
    <source>
        <strain evidence="6 7">FC18</strain>
    </source>
</reference>
<dbReference type="PANTHER" id="PTHR33823:SF4">
    <property type="entry name" value="GENERAL STRESS PROTEIN 16O"/>
    <property type="match status" value="1"/>
</dbReference>
<dbReference type="STRING" id="980251.GCA_001642875_01089"/>
<dbReference type="InterPro" id="IPR000962">
    <property type="entry name" value="Znf_DskA_TraR"/>
</dbReference>
<organism evidence="6 7">
    <name type="scientific">Mariniblastus fucicola</name>
    <dbReference type="NCBI Taxonomy" id="980251"/>
    <lineage>
        <taxon>Bacteria</taxon>
        <taxon>Pseudomonadati</taxon>
        <taxon>Planctomycetota</taxon>
        <taxon>Planctomycetia</taxon>
        <taxon>Pirellulales</taxon>
        <taxon>Pirellulaceae</taxon>
        <taxon>Mariniblastus</taxon>
    </lineage>
</organism>
<dbReference type="EMBL" id="CP042912">
    <property type="protein sequence ID" value="QEG24560.1"/>
    <property type="molecule type" value="Genomic_DNA"/>
</dbReference>
<proteinExistence type="predicted"/>
<evidence type="ECO:0000256" key="3">
    <source>
        <dbReference type="ARBA" id="ARBA00022833"/>
    </source>
</evidence>
<accession>A0A5B9PH14</accession>
<protein>
    <submittedName>
        <fullName evidence="6">RNA polymerase-binding transcription factor DksA</fullName>
    </submittedName>
</protein>
<dbReference type="Gene3D" id="1.20.120.910">
    <property type="entry name" value="DksA, coiled-coil domain"/>
    <property type="match status" value="1"/>
</dbReference>
<dbReference type="SUPFAM" id="SSF57716">
    <property type="entry name" value="Glucocorticoid receptor-like (DNA-binding domain)"/>
    <property type="match status" value="1"/>
</dbReference>
<evidence type="ECO:0000256" key="2">
    <source>
        <dbReference type="ARBA" id="ARBA00022771"/>
    </source>
</evidence>
<keyword evidence="7" id="KW-1185">Reference proteome</keyword>
<dbReference type="Pfam" id="PF01258">
    <property type="entry name" value="zf-dskA_traR"/>
    <property type="match status" value="1"/>
</dbReference>
<feature type="domain" description="Zinc finger DksA/TraR C4-type" evidence="5">
    <location>
        <begin position="82"/>
        <end position="115"/>
    </location>
</feature>
<feature type="zinc finger region" description="dksA C4-type" evidence="4">
    <location>
        <begin position="86"/>
        <end position="110"/>
    </location>
</feature>
<dbReference type="GO" id="GO:0008270">
    <property type="term" value="F:zinc ion binding"/>
    <property type="evidence" value="ECO:0007669"/>
    <property type="project" value="UniProtKB-KW"/>
</dbReference>
<dbReference type="AlphaFoldDB" id="A0A5B9PH14"/>
<evidence type="ECO:0000256" key="4">
    <source>
        <dbReference type="PROSITE-ProRule" id="PRU00510"/>
    </source>
</evidence>
<dbReference type="InterPro" id="IPR037187">
    <property type="entry name" value="DnaK_N"/>
</dbReference>
<sequence length="145" mass="15863">MKRKEFIETVRRQLIQRRAELLDDVSGDESLLNSLHISSEPGDSADHATDNVAGEISAQLADVEFREIANIDNALCRISDQTYGICEGCRKNIPLNRLRAILHASFCIGCKRLAEEHDIESGSDTDWSAILGTDGSFSGPDASVS</sequence>
<dbReference type="SUPFAM" id="SSF109635">
    <property type="entry name" value="DnaK suppressor protein DksA, alpha-hairpin domain"/>
    <property type="match status" value="1"/>
</dbReference>
<keyword evidence="1" id="KW-0479">Metal-binding</keyword>
<dbReference type="RefSeq" id="WP_075083872.1">
    <property type="nucleotide sequence ID" value="NZ_CP042912.1"/>
</dbReference>
<dbReference type="KEGG" id="mff:MFFC18_44800"/>
<evidence type="ECO:0000256" key="1">
    <source>
        <dbReference type="ARBA" id="ARBA00022723"/>
    </source>
</evidence>
<keyword evidence="3" id="KW-0862">Zinc</keyword>
<evidence type="ECO:0000313" key="7">
    <source>
        <dbReference type="Proteomes" id="UP000322214"/>
    </source>
</evidence>
<dbReference type="PANTHER" id="PTHR33823">
    <property type="entry name" value="RNA POLYMERASE-BINDING TRANSCRIPTION FACTOR DKSA-RELATED"/>
    <property type="match status" value="1"/>
</dbReference>
<name>A0A5B9PH14_9BACT</name>
<gene>
    <name evidence="6" type="primary">dksA</name>
    <name evidence="6" type="ORF">MFFC18_44800</name>
</gene>
<dbReference type="Proteomes" id="UP000322214">
    <property type="component" value="Chromosome"/>
</dbReference>